<dbReference type="PANTHER" id="PTHR14550">
    <property type="entry name" value="TRANSMEMBRANE PROTEIN 109"/>
    <property type="match status" value="1"/>
</dbReference>
<gene>
    <name evidence="3" type="ORF">MATL_G00198320</name>
</gene>
<name>A0A9D3PLR5_MEGAT</name>
<keyword evidence="4" id="KW-1185">Reference proteome</keyword>
<feature type="transmembrane region" description="Helical" evidence="1">
    <location>
        <begin position="132"/>
        <end position="153"/>
    </location>
</feature>
<feature type="chain" id="PRO_5038984861" description="Transmembrane protein 109" evidence="2">
    <location>
        <begin position="38"/>
        <end position="237"/>
    </location>
</feature>
<keyword evidence="1" id="KW-0472">Membrane</keyword>
<dbReference type="PANTHER" id="PTHR14550:SF2">
    <property type="entry name" value="TRANSMEMBRANE PROTEIN 109"/>
    <property type="match status" value="1"/>
</dbReference>
<keyword evidence="1" id="KW-0812">Transmembrane</keyword>
<evidence type="ECO:0000313" key="4">
    <source>
        <dbReference type="Proteomes" id="UP001046870"/>
    </source>
</evidence>
<evidence type="ECO:0008006" key="5">
    <source>
        <dbReference type="Google" id="ProtNLM"/>
    </source>
</evidence>
<evidence type="ECO:0000313" key="3">
    <source>
        <dbReference type="EMBL" id="KAG7462033.1"/>
    </source>
</evidence>
<dbReference type="GO" id="GO:0042771">
    <property type="term" value="P:intrinsic apoptotic signaling pathway in response to DNA damage by p53 class mediator"/>
    <property type="evidence" value="ECO:0007669"/>
    <property type="project" value="TreeGrafter"/>
</dbReference>
<dbReference type="OrthoDB" id="8948833at2759"/>
<comment type="caution">
    <text evidence="3">The sequence shown here is derived from an EMBL/GenBank/DDBJ whole genome shotgun (WGS) entry which is preliminary data.</text>
</comment>
<proteinExistence type="predicted"/>
<dbReference type="InterPro" id="IPR039492">
    <property type="entry name" value="TMEM109"/>
</dbReference>
<sequence length="237" mass="25753">MYSHRGIIHPPVTLKTSGFPALVLVLLSVLVPGCVEGAVPLEESQKSEGMLGLRSLLTEWSEEAHRYMVSVVGTHAIETAVECVRMAIRFLSVGAASGLNVIAVYVTEILRAAGITVTLPFPHFTPEGVASVAQWALLALIGYWVLSLVLRLAVSLLRRALWLLKLCAGLWLFALIVGDARASTDTTALRLGCLVLVWALLGLVHTGAKGDETKRLGAQVRHLEGRLREMEERKTEE</sequence>
<reference evidence="3" key="1">
    <citation type="submission" date="2021-01" db="EMBL/GenBank/DDBJ databases">
        <authorList>
            <person name="Zahm M."/>
            <person name="Roques C."/>
            <person name="Cabau C."/>
            <person name="Klopp C."/>
            <person name="Donnadieu C."/>
            <person name="Jouanno E."/>
            <person name="Lampietro C."/>
            <person name="Louis A."/>
            <person name="Herpin A."/>
            <person name="Echchiki A."/>
            <person name="Berthelot C."/>
            <person name="Parey E."/>
            <person name="Roest-Crollius H."/>
            <person name="Braasch I."/>
            <person name="Postlethwait J."/>
            <person name="Bobe J."/>
            <person name="Montfort J."/>
            <person name="Bouchez O."/>
            <person name="Begum T."/>
            <person name="Mejri S."/>
            <person name="Adams A."/>
            <person name="Chen W.-J."/>
            <person name="Guiguen Y."/>
        </authorList>
    </citation>
    <scope>NUCLEOTIDE SEQUENCE</scope>
    <source>
        <strain evidence="3">YG-15Mar2019-1</strain>
        <tissue evidence="3">Brain</tissue>
    </source>
</reference>
<dbReference type="Proteomes" id="UP001046870">
    <property type="component" value="Chromosome 17"/>
</dbReference>
<feature type="transmembrane region" description="Helical" evidence="1">
    <location>
        <begin position="160"/>
        <end position="177"/>
    </location>
</feature>
<feature type="transmembrane region" description="Helical" evidence="1">
    <location>
        <begin position="189"/>
        <end position="208"/>
    </location>
</feature>
<organism evidence="3 4">
    <name type="scientific">Megalops atlanticus</name>
    <name type="common">Tarpon</name>
    <name type="synonym">Clupea gigantea</name>
    <dbReference type="NCBI Taxonomy" id="7932"/>
    <lineage>
        <taxon>Eukaryota</taxon>
        <taxon>Metazoa</taxon>
        <taxon>Chordata</taxon>
        <taxon>Craniata</taxon>
        <taxon>Vertebrata</taxon>
        <taxon>Euteleostomi</taxon>
        <taxon>Actinopterygii</taxon>
        <taxon>Neopterygii</taxon>
        <taxon>Teleostei</taxon>
        <taxon>Elopiformes</taxon>
        <taxon>Megalopidae</taxon>
        <taxon>Megalops</taxon>
    </lineage>
</organism>
<dbReference type="EMBL" id="JAFDVH010000017">
    <property type="protein sequence ID" value="KAG7462033.1"/>
    <property type="molecule type" value="Genomic_DNA"/>
</dbReference>
<keyword evidence="1" id="KW-1133">Transmembrane helix</keyword>
<evidence type="ECO:0000256" key="1">
    <source>
        <dbReference type="SAM" id="Phobius"/>
    </source>
</evidence>
<evidence type="ECO:0000256" key="2">
    <source>
        <dbReference type="SAM" id="SignalP"/>
    </source>
</evidence>
<dbReference type="AlphaFoldDB" id="A0A9D3PLR5"/>
<accession>A0A9D3PLR5</accession>
<dbReference type="GO" id="GO:0071480">
    <property type="term" value="P:cellular response to gamma radiation"/>
    <property type="evidence" value="ECO:0007669"/>
    <property type="project" value="InterPro"/>
</dbReference>
<dbReference type="Pfam" id="PF14965">
    <property type="entry name" value="BRI3BP"/>
    <property type="match status" value="1"/>
</dbReference>
<keyword evidence="2" id="KW-0732">Signal</keyword>
<protein>
    <recommendedName>
        <fullName evidence="5">Transmembrane protein 109</fullName>
    </recommendedName>
</protein>
<feature type="signal peptide" evidence="2">
    <location>
        <begin position="1"/>
        <end position="37"/>
    </location>
</feature>